<organism evidence="1 2">
    <name type="scientific">Camellia lanceoleosa</name>
    <dbReference type="NCBI Taxonomy" id="1840588"/>
    <lineage>
        <taxon>Eukaryota</taxon>
        <taxon>Viridiplantae</taxon>
        <taxon>Streptophyta</taxon>
        <taxon>Embryophyta</taxon>
        <taxon>Tracheophyta</taxon>
        <taxon>Spermatophyta</taxon>
        <taxon>Magnoliopsida</taxon>
        <taxon>eudicotyledons</taxon>
        <taxon>Gunneridae</taxon>
        <taxon>Pentapetalae</taxon>
        <taxon>asterids</taxon>
        <taxon>Ericales</taxon>
        <taxon>Theaceae</taxon>
        <taxon>Camellia</taxon>
    </lineage>
</organism>
<evidence type="ECO:0000313" key="1">
    <source>
        <dbReference type="EMBL" id="KAI7994671.1"/>
    </source>
</evidence>
<name>A0ACC0G4X4_9ERIC</name>
<dbReference type="Proteomes" id="UP001060215">
    <property type="component" value="Chromosome 12"/>
</dbReference>
<reference evidence="1 2" key="1">
    <citation type="journal article" date="2022" name="Plant J.">
        <title>Chromosome-level genome of Camellia lanceoleosa provides a valuable resource for understanding genome evolution and self-incompatibility.</title>
        <authorList>
            <person name="Gong W."/>
            <person name="Xiao S."/>
            <person name="Wang L."/>
            <person name="Liao Z."/>
            <person name="Chang Y."/>
            <person name="Mo W."/>
            <person name="Hu G."/>
            <person name="Li W."/>
            <person name="Zhao G."/>
            <person name="Zhu H."/>
            <person name="Hu X."/>
            <person name="Ji K."/>
            <person name="Xiang X."/>
            <person name="Song Q."/>
            <person name="Yuan D."/>
            <person name="Jin S."/>
            <person name="Zhang L."/>
        </authorList>
    </citation>
    <scope>NUCLEOTIDE SEQUENCE [LARGE SCALE GENOMIC DNA]</scope>
    <source>
        <strain evidence="1">SQ_2022a</strain>
    </source>
</reference>
<gene>
    <name evidence="1" type="ORF">LOK49_LG11G00889</name>
</gene>
<protein>
    <submittedName>
        <fullName evidence="1">Endoglucanase 8</fullName>
    </submittedName>
</protein>
<comment type="caution">
    <text evidence="1">The sequence shown here is derived from an EMBL/GenBank/DDBJ whole genome shotgun (WGS) entry which is preliminary data.</text>
</comment>
<proteinExistence type="predicted"/>
<accession>A0ACC0G4X4</accession>
<dbReference type="EMBL" id="CM045769">
    <property type="protein sequence ID" value="KAI7994671.1"/>
    <property type="molecule type" value="Genomic_DNA"/>
</dbReference>
<evidence type="ECO:0000313" key="2">
    <source>
        <dbReference type="Proteomes" id="UP001060215"/>
    </source>
</evidence>
<sequence length="383" mass="42447">MNDDLGGCWESSEEYGPLVIRSKLVSQPFEKVVLAGEKFDGGEDANIDEDRKVGGEYSSNGSDDFCSDSGAGNEVKMGVCENKVVGGVRVASKRNVRGSGDRRRFVGEGGVVARGKTCVAVDVVSSPEGDVGGIVCATRVERIGDGKGELETALAELYTLRAECRVKDVFKVKEDEMKKVVEENVELRRTIGVLEERLITDVHRCLHALLMEEQDRLAIEWTSDKSYVFSSICLGIVLQRDIVIEIQRGAFGILGDDDAMQCGQLGVESVADYPQQKHDSEDCAIIMCAVMRQYVHHVDINRSLQGDNCIVLRANMVKSFVNDHDELLWGAAWLHKASRRREYREYIVKNEVILRAGDTINEFGWDNKHAGINVLVSKVRTLS</sequence>
<keyword evidence="2" id="KW-1185">Reference proteome</keyword>